<dbReference type="PIRSF" id="PIRSF034934">
    <property type="entry name" value="AbiF_AbiD"/>
    <property type="match status" value="1"/>
</dbReference>
<reference evidence="1" key="1">
    <citation type="journal article" date="2015" name="Genome Announc.">
        <title>Draft Genome Sequence of Anaerolineae Strain TC1, a Novel Isolate from a Methanogenic Wastewater Treatment System.</title>
        <authorList>
            <person name="Matsuura N."/>
            <person name="Tourlousse D.M."/>
            <person name="Sun L."/>
            <person name="Toyonaga M."/>
            <person name="Kuroda K."/>
            <person name="Ohashi A."/>
            <person name="Cruz R."/>
            <person name="Yamaguchi T."/>
            <person name="Sekiguchi Y."/>
        </authorList>
    </citation>
    <scope>NUCLEOTIDE SEQUENCE [LARGE SCALE GENOMIC DNA]</scope>
    <source>
        <strain evidence="1">TC1</strain>
    </source>
</reference>
<proteinExistence type="predicted"/>
<dbReference type="EMBL" id="DF968181">
    <property type="protein sequence ID" value="GAP40913.1"/>
    <property type="molecule type" value="Genomic_DNA"/>
</dbReference>
<dbReference type="STRING" id="1678840.ATC1_13895"/>
<accession>A0A0S7BTV2</accession>
<gene>
    <name evidence="1" type="ORF">ATC1_13895</name>
</gene>
<dbReference type="Pfam" id="PF07751">
    <property type="entry name" value="Abi_2"/>
    <property type="match status" value="1"/>
</dbReference>
<dbReference type="InterPro" id="IPR011664">
    <property type="entry name" value="Abi_system_AbiD/AbiF-like"/>
</dbReference>
<evidence type="ECO:0000313" key="2">
    <source>
        <dbReference type="Proteomes" id="UP000053370"/>
    </source>
</evidence>
<dbReference type="AlphaFoldDB" id="A0A0S7BTV2"/>
<protein>
    <submittedName>
        <fullName evidence="1">Abortive infection bacteriophage resistance protein</fullName>
    </submittedName>
</protein>
<organism evidence="1">
    <name type="scientific">Flexilinea flocculi</name>
    <dbReference type="NCBI Taxonomy" id="1678840"/>
    <lineage>
        <taxon>Bacteria</taxon>
        <taxon>Bacillati</taxon>
        <taxon>Chloroflexota</taxon>
        <taxon>Anaerolineae</taxon>
        <taxon>Anaerolineales</taxon>
        <taxon>Anaerolineaceae</taxon>
        <taxon>Flexilinea</taxon>
    </lineage>
</organism>
<name>A0A0S7BTV2_9CHLR</name>
<dbReference type="InterPro" id="IPR017034">
    <property type="entry name" value="Abi_system_AbiD/AbiF"/>
</dbReference>
<sequence>MSLKPALTIQNQIDLLRKRGMIIDSDSTASTFLSSNHYYRLNIYFHKLMNSPDHFRDGTRFSQVMAIYNNDSWLRNRLLTILEPIEIKTRTQISHYLGITYGSDAFYQKAICKDEAIYQVILDNFTNEIARNSKDPVIKHHKTNYGGYFPIWVVIEFLSFNTLSKYYGNLQERDKKIIARNSFQVNDFFLGQWLHVLSVLRNICAHYGYLYRREYPLRPKMSTEFGWDSSKNNRLFATFLVMRRLSEKAPWNEFIQEIGDREKTGSFFHLRDYGFPDDWRSYLV</sequence>
<dbReference type="RefSeq" id="WP_062281070.1">
    <property type="nucleotide sequence ID" value="NZ_DF968181.1"/>
</dbReference>
<evidence type="ECO:0000313" key="1">
    <source>
        <dbReference type="EMBL" id="GAP40913.1"/>
    </source>
</evidence>
<keyword evidence="2" id="KW-1185">Reference proteome</keyword>
<dbReference type="OrthoDB" id="5363652at2"/>
<dbReference type="Proteomes" id="UP000053370">
    <property type="component" value="Unassembled WGS sequence"/>
</dbReference>